<evidence type="ECO:0000313" key="4">
    <source>
        <dbReference type="Proteomes" id="UP000307173"/>
    </source>
</evidence>
<feature type="non-terminal residue" evidence="3">
    <location>
        <position position="415"/>
    </location>
</feature>
<keyword evidence="4" id="KW-1185">Reference proteome</keyword>
<evidence type="ECO:0000259" key="2">
    <source>
        <dbReference type="Pfam" id="PF07727"/>
    </source>
</evidence>
<feature type="domain" description="Reverse transcriptase Ty1/copia-type" evidence="2">
    <location>
        <begin position="264"/>
        <end position="411"/>
    </location>
</feature>
<evidence type="ECO:0000313" key="3">
    <source>
        <dbReference type="EMBL" id="TID28241.1"/>
    </source>
</evidence>
<feature type="compositionally biased region" description="Low complexity" evidence="1">
    <location>
        <begin position="90"/>
        <end position="100"/>
    </location>
</feature>
<comment type="caution">
    <text evidence="3">The sequence shown here is derived from an EMBL/GenBank/DDBJ whole genome shotgun (WGS) entry which is preliminary data.</text>
</comment>
<feature type="compositionally biased region" description="Basic residues" evidence="1">
    <location>
        <begin position="77"/>
        <end position="89"/>
    </location>
</feature>
<dbReference type="EMBL" id="SELW01000413">
    <property type="protein sequence ID" value="TID28241.1"/>
    <property type="molecule type" value="Genomic_DNA"/>
</dbReference>
<dbReference type="Pfam" id="PF07727">
    <property type="entry name" value="RVT_2"/>
    <property type="match status" value="1"/>
</dbReference>
<evidence type="ECO:0000256" key="1">
    <source>
        <dbReference type="SAM" id="MobiDB-lite"/>
    </source>
</evidence>
<dbReference type="InterPro" id="IPR013103">
    <property type="entry name" value="RVT_2"/>
</dbReference>
<reference evidence="3 4" key="1">
    <citation type="journal article" date="2019" name="Front. Genet.">
        <title>Whole-Genome Sequencing of the Opportunistic Yeast Pathogen Candida inconspicua Uncovers Its Hybrid Origin.</title>
        <authorList>
            <person name="Mixao V."/>
            <person name="Hansen A.P."/>
            <person name="Saus E."/>
            <person name="Boekhout T."/>
            <person name="Lass-Florl C."/>
            <person name="Gabaldon T."/>
        </authorList>
    </citation>
    <scope>NUCLEOTIDE SEQUENCE [LARGE SCALE GENOMIC DNA]</scope>
    <source>
        <strain evidence="3 4">CBS 180</strain>
    </source>
</reference>
<gene>
    <name evidence="3" type="ORF">CANINC_002602</name>
</gene>
<dbReference type="STRING" id="52247.A0A4T0X0T0"/>
<feature type="region of interest" description="Disordered" evidence="1">
    <location>
        <begin position="70"/>
        <end position="172"/>
    </location>
</feature>
<protein>
    <recommendedName>
        <fullName evidence="2">Reverse transcriptase Ty1/copia-type domain-containing protein</fullName>
    </recommendedName>
</protein>
<accession>A0A4T0X0T0</accession>
<proteinExistence type="predicted"/>
<dbReference type="AlphaFoldDB" id="A0A4T0X0T0"/>
<name>A0A4T0X0T0_9ASCO</name>
<organism evidence="3 4">
    <name type="scientific">Pichia inconspicua</name>
    <dbReference type="NCBI Taxonomy" id="52247"/>
    <lineage>
        <taxon>Eukaryota</taxon>
        <taxon>Fungi</taxon>
        <taxon>Dikarya</taxon>
        <taxon>Ascomycota</taxon>
        <taxon>Saccharomycotina</taxon>
        <taxon>Pichiomycetes</taxon>
        <taxon>Pichiales</taxon>
        <taxon>Pichiaceae</taxon>
        <taxon>Pichia</taxon>
    </lineage>
</organism>
<dbReference type="Proteomes" id="UP000307173">
    <property type="component" value="Unassembled WGS sequence"/>
</dbReference>
<sequence length="415" mass="46991">MISHNVAGQKLIHLDDSIILQVDELESLAENSKAPLTDLSSYNQGDKNVDKLTNVDLRYKNKSITIADSEESLPKHSTNKSKKNNKIKQNKTLSTKSGSKTTDRTKDTTKSQTNTIVAPVTKKSVEISQESPNKGKKRKAFNPMELSDDTSSKDNGISDITLPEPQQTKLRRSRRLLQRISRNNSNKQVDLPSKKQKLFLAKAYKVNVALKPTHIPSSYNAAINSVNKSRWETAISEELSSHHELGTWDSKPFVVDLKDKRIESTINTRWVFAVKGDGTYKARLVARGDLQAESTYDQTYSPTLRPEIARTILAQNASFKWYFAQYDFKTAYLNSKLDKDIYIYSPQGIPYHSCKKTERVIYKLKRGLYALKQAGRLCNIHISKSFEKLGYISHPAFPSTFIKRDKKSNIVSIIG</sequence>
<dbReference type="OrthoDB" id="5423336at2759"/>